<evidence type="ECO:0000313" key="10">
    <source>
        <dbReference type="EMBL" id="CEK72299.1"/>
    </source>
</evidence>
<dbReference type="PANTHER" id="PTHR13124:SF12">
    <property type="entry name" value="LARGE RIBOSOMAL SUBUNIT PROTEIN ML46"/>
    <property type="match status" value="1"/>
</dbReference>
<comment type="subcellular location">
    <subcellularLocation>
        <location evidence="1">Mitochondrion</location>
    </subcellularLocation>
</comment>
<evidence type="ECO:0000256" key="3">
    <source>
        <dbReference type="ARBA" id="ARBA00022946"/>
    </source>
</evidence>
<evidence type="ECO:0000256" key="7">
    <source>
        <dbReference type="ARBA" id="ARBA00035190"/>
    </source>
</evidence>
<evidence type="ECO:0000256" key="4">
    <source>
        <dbReference type="ARBA" id="ARBA00022980"/>
    </source>
</evidence>
<evidence type="ECO:0000259" key="9">
    <source>
        <dbReference type="Pfam" id="PF11788"/>
    </source>
</evidence>
<dbReference type="SUPFAM" id="SSF55811">
    <property type="entry name" value="Nudix"/>
    <property type="match status" value="1"/>
</dbReference>
<dbReference type="PANTHER" id="PTHR13124">
    <property type="entry name" value="39S RIBOSOMAL PROTEIN L46, MITOCHONDRIAL PRECURSOR-RELATED"/>
    <property type="match status" value="1"/>
</dbReference>
<dbReference type="EMBL" id="HACG01025434">
    <property type="protein sequence ID" value="CEK72299.1"/>
    <property type="molecule type" value="Transcribed_RNA"/>
</dbReference>
<dbReference type="GO" id="GO:0003735">
    <property type="term" value="F:structural constituent of ribosome"/>
    <property type="evidence" value="ECO:0007669"/>
    <property type="project" value="InterPro"/>
</dbReference>
<dbReference type="InterPro" id="IPR021757">
    <property type="entry name" value="Ribosomal_mL46_N"/>
</dbReference>
<name>A0A0B6ZUH7_9EUPU</name>
<dbReference type="Gene3D" id="3.90.79.10">
    <property type="entry name" value="Nucleoside Triphosphate Pyrophosphohydrolase"/>
    <property type="match status" value="1"/>
</dbReference>
<sequence>MASINLRILKALESFLNVRHACLRSSSSRHLSVTTTCCHQNVLYGAVCVRRLPVITVPMNDIEKRYSDLLSKLEHEKSHLSDFEIRLSTEAKSAKKSKDGDDVEGEVETALDLLDKWDAEMKNFVPAPRETEADVNDDRRSLERKLDSSLYLLVKQNVEGNYHWVLPQALWEQGETLRETAEKALSTLCGNVKATFLGNAPCAVAKFEPKVKEGDKKVKLFFFQAWYREGDVIPNKTEATDYLWVARDELPKYCHGSYQKQLKKFILDL</sequence>
<evidence type="ECO:0000256" key="1">
    <source>
        <dbReference type="ARBA" id="ARBA00004173"/>
    </source>
</evidence>
<dbReference type="FunFam" id="3.90.79.10:FF:000018">
    <property type="entry name" value="39S ribosomal protein L46, mitochondrial"/>
    <property type="match status" value="1"/>
</dbReference>
<dbReference type="GO" id="GO:0005743">
    <property type="term" value="C:mitochondrial inner membrane"/>
    <property type="evidence" value="ECO:0007669"/>
    <property type="project" value="UniProtKB-ARBA"/>
</dbReference>
<accession>A0A0B6ZUH7</accession>
<organism evidence="10">
    <name type="scientific">Arion vulgaris</name>
    <dbReference type="NCBI Taxonomy" id="1028688"/>
    <lineage>
        <taxon>Eukaryota</taxon>
        <taxon>Metazoa</taxon>
        <taxon>Spiralia</taxon>
        <taxon>Lophotrochozoa</taxon>
        <taxon>Mollusca</taxon>
        <taxon>Gastropoda</taxon>
        <taxon>Heterobranchia</taxon>
        <taxon>Euthyneura</taxon>
        <taxon>Panpulmonata</taxon>
        <taxon>Eupulmonata</taxon>
        <taxon>Stylommatophora</taxon>
        <taxon>Helicina</taxon>
        <taxon>Arionoidea</taxon>
        <taxon>Arionidae</taxon>
        <taxon>Arion</taxon>
    </lineage>
</organism>
<evidence type="ECO:0000256" key="6">
    <source>
        <dbReference type="ARBA" id="ARBA00023274"/>
    </source>
</evidence>
<keyword evidence="4" id="KW-0689">Ribosomal protein</keyword>
<dbReference type="Pfam" id="PF11788">
    <property type="entry name" value="MRP-L46"/>
    <property type="match status" value="1"/>
</dbReference>
<evidence type="ECO:0000256" key="8">
    <source>
        <dbReference type="ARBA" id="ARBA00035534"/>
    </source>
</evidence>
<dbReference type="InterPro" id="IPR040008">
    <property type="entry name" value="Ribosomal_mL46"/>
</dbReference>
<gene>
    <name evidence="10" type="primary">ORF81820</name>
</gene>
<proteinExistence type="inferred from homology"/>
<dbReference type="CDD" id="cd04661">
    <property type="entry name" value="NUDIX_MRP_L46"/>
    <property type="match status" value="1"/>
</dbReference>
<dbReference type="InterPro" id="IPR015797">
    <property type="entry name" value="NUDIX_hydrolase-like_dom_sf"/>
</dbReference>
<keyword evidence="3" id="KW-0809">Transit peptide</keyword>
<reference evidence="10" key="1">
    <citation type="submission" date="2014-12" db="EMBL/GenBank/DDBJ databases">
        <title>Insight into the proteome of Arion vulgaris.</title>
        <authorList>
            <person name="Aradska J."/>
            <person name="Bulat T."/>
            <person name="Smidak R."/>
            <person name="Sarate P."/>
            <person name="Gangsoo J."/>
            <person name="Sialana F."/>
            <person name="Bilban M."/>
            <person name="Lubec G."/>
        </authorList>
    </citation>
    <scope>NUCLEOTIDE SEQUENCE</scope>
    <source>
        <tissue evidence="10">Skin</tissue>
    </source>
</reference>
<evidence type="ECO:0000256" key="5">
    <source>
        <dbReference type="ARBA" id="ARBA00023128"/>
    </source>
</evidence>
<feature type="domain" description="Large ribosomal subunit protein mL46 N-terminal" evidence="9">
    <location>
        <begin position="43"/>
        <end position="134"/>
    </location>
</feature>
<evidence type="ECO:0000256" key="2">
    <source>
        <dbReference type="ARBA" id="ARBA00009070"/>
    </source>
</evidence>
<dbReference type="InterPro" id="IPR033650">
    <property type="entry name" value="Ribosomal_mL46_NUDIX"/>
</dbReference>
<protein>
    <recommendedName>
        <fullName evidence="7">Large ribosomal subunit protein mL46</fullName>
    </recommendedName>
    <alternativeName>
        <fullName evidence="8">39S ribosomal protein L46, mitochondrial</fullName>
    </alternativeName>
</protein>
<keyword evidence="6" id="KW-0687">Ribonucleoprotein</keyword>
<comment type="similarity">
    <text evidence="2">Belongs to the mitochondrion-specific ribosomal protein mL46 family.</text>
</comment>
<dbReference type="AlphaFoldDB" id="A0A0B6ZUH7"/>
<dbReference type="GO" id="GO:0005762">
    <property type="term" value="C:mitochondrial large ribosomal subunit"/>
    <property type="evidence" value="ECO:0007669"/>
    <property type="project" value="TreeGrafter"/>
</dbReference>
<keyword evidence="5" id="KW-0496">Mitochondrion</keyword>